<feature type="transmembrane region" description="Helical" evidence="2">
    <location>
        <begin position="130"/>
        <end position="149"/>
    </location>
</feature>
<evidence type="ECO:0000256" key="1">
    <source>
        <dbReference type="SAM" id="MobiDB-lite"/>
    </source>
</evidence>
<feature type="transmembrane region" description="Helical" evidence="2">
    <location>
        <begin position="12"/>
        <end position="35"/>
    </location>
</feature>
<feature type="transmembrane region" description="Helical" evidence="2">
    <location>
        <begin position="208"/>
        <end position="227"/>
    </location>
</feature>
<dbReference type="InterPro" id="IPR042150">
    <property type="entry name" value="MmRce1-like"/>
</dbReference>
<dbReference type="PANTHER" id="PTHR35797:SF1">
    <property type="entry name" value="PROTEASE"/>
    <property type="match status" value="1"/>
</dbReference>
<dbReference type="Proteomes" id="UP001302429">
    <property type="component" value="Chromosome"/>
</dbReference>
<evidence type="ECO:0000259" key="3">
    <source>
        <dbReference type="Pfam" id="PF02517"/>
    </source>
</evidence>
<evidence type="ECO:0000313" key="5">
    <source>
        <dbReference type="Proteomes" id="UP001302429"/>
    </source>
</evidence>
<feature type="transmembrane region" description="Helical" evidence="2">
    <location>
        <begin position="247"/>
        <end position="266"/>
    </location>
</feature>
<dbReference type="PANTHER" id="PTHR35797">
    <property type="entry name" value="PROTEASE-RELATED"/>
    <property type="match status" value="1"/>
</dbReference>
<dbReference type="GO" id="GO:0004175">
    <property type="term" value="F:endopeptidase activity"/>
    <property type="evidence" value="ECO:0007669"/>
    <property type="project" value="UniProtKB-ARBA"/>
</dbReference>
<evidence type="ECO:0000256" key="2">
    <source>
        <dbReference type="SAM" id="Phobius"/>
    </source>
</evidence>
<dbReference type="RefSeq" id="WP_317082464.1">
    <property type="nucleotide sequence ID" value="NZ_CP136594.1"/>
</dbReference>
<keyword evidence="5" id="KW-1185">Reference proteome</keyword>
<dbReference type="KEGG" id="acoa:RB602_01940"/>
<feature type="transmembrane region" description="Helical" evidence="2">
    <location>
        <begin position="70"/>
        <end position="89"/>
    </location>
</feature>
<dbReference type="AlphaFoldDB" id="A0AA97I089"/>
<dbReference type="Pfam" id="PF02517">
    <property type="entry name" value="Rce1-like"/>
    <property type="match status" value="1"/>
</dbReference>
<organism evidence="4 5">
    <name type="scientific">Alterisphingorhabdus coralli</name>
    <dbReference type="NCBI Taxonomy" id="3071408"/>
    <lineage>
        <taxon>Bacteria</taxon>
        <taxon>Pseudomonadati</taxon>
        <taxon>Pseudomonadota</taxon>
        <taxon>Alphaproteobacteria</taxon>
        <taxon>Sphingomonadales</taxon>
        <taxon>Sphingomonadaceae</taxon>
        <taxon>Alterisphingorhabdus (ex Yan et al. 2024)</taxon>
    </lineage>
</organism>
<proteinExistence type="predicted"/>
<dbReference type="GO" id="GO:0080120">
    <property type="term" value="P:CAAX-box protein maturation"/>
    <property type="evidence" value="ECO:0007669"/>
    <property type="project" value="UniProtKB-ARBA"/>
</dbReference>
<feature type="domain" description="CAAX prenyl protease 2/Lysostaphin resistance protein A-like" evidence="3">
    <location>
        <begin position="178"/>
        <end position="286"/>
    </location>
</feature>
<feature type="transmembrane region" description="Helical" evidence="2">
    <location>
        <begin position="273"/>
        <end position="292"/>
    </location>
</feature>
<protein>
    <submittedName>
        <fullName evidence="4">Type II CAAX endopeptidase family protein</fullName>
    </submittedName>
</protein>
<dbReference type="InterPro" id="IPR003675">
    <property type="entry name" value="Rce1/LyrA-like_dom"/>
</dbReference>
<dbReference type="PROSITE" id="PS51257">
    <property type="entry name" value="PROKAR_LIPOPROTEIN"/>
    <property type="match status" value="1"/>
</dbReference>
<keyword evidence="2" id="KW-0472">Membrane</keyword>
<feature type="transmembrane region" description="Helical" evidence="2">
    <location>
        <begin position="169"/>
        <end position="187"/>
    </location>
</feature>
<accession>A0AA97I089</accession>
<dbReference type="EMBL" id="CP136594">
    <property type="protein sequence ID" value="WOE75499.1"/>
    <property type="molecule type" value="Genomic_DNA"/>
</dbReference>
<reference evidence="4 5" key="1">
    <citation type="submission" date="2023-10" db="EMBL/GenBank/DDBJ databases">
        <title>Complete genome sequence of a Sphingomonadaceae bacterium.</title>
        <authorList>
            <person name="Yan C."/>
        </authorList>
    </citation>
    <scope>NUCLEOTIDE SEQUENCE [LARGE SCALE GENOMIC DNA]</scope>
    <source>
        <strain evidence="4 5">SCSIO 66989</strain>
    </source>
</reference>
<keyword evidence="2" id="KW-0812">Transmembrane</keyword>
<name>A0AA97I089_9SPHN</name>
<gene>
    <name evidence="4" type="ORF">RB602_01940</name>
</gene>
<feature type="region of interest" description="Disordered" evidence="1">
    <location>
        <begin position="341"/>
        <end position="362"/>
    </location>
</feature>
<keyword evidence="2" id="KW-1133">Transmembrane helix</keyword>
<sequence length="362" mass="40199">MKDFIHRKPFVFFYSVAFGLACLVWAYILGMEILYQSLNGPEFSLFQTFGTTQAEIRAASPVLHHHSDSIILYVATYIAMPIAFAGFFFPYAPSVAAMLTTGIGWGKDTLFKLLGCYKPIRGNLSMREGLKIYLSLYALICLAVVMIILKEQFFGDPERISGFLNHLGVIDWQIFLGAWFVASFFNQGALLEELGWRGFAMPLMIRKMGSPLIGALIVGVAWTFWHFPREIPPLLAGQQTLMGVFDWHVWFILSCCSASIVMTYFCNITGGSVIPAIIIHGMLNFVGGMFSTETVGARSAFTGESPIMWFICALIVLAIAGRDLGWKRRLELHGGDENDPSYAWSRPPNEAAAMPNSAKVPA</sequence>
<feature type="transmembrane region" description="Helical" evidence="2">
    <location>
        <begin position="307"/>
        <end position="325"/>
    </location>
</feature>
<evidence type="ECO:0000313" key="4">
    <source>
        <dbReference type="EMBL" id="WOE75499.1"/>
    </source>
</evidence>